<dbReference type="Gene3D" id="1.20.5.1930">
    <property type="match status" value="1"/>
</dbReference>
<dbReference type="PROSITE" id="PS50109">
    <property type="entry name" value="HIS_KIN"/>
    <property type="match status" value="1"/>
</dbReference>
<dbReference type="Gene3D" id="3.30.450.20">
    <property type="entry name" value="PAS domain"/>
    <property type="match status" value="1"/>
</dbReference>
<dbReference type="Pfam" id="PF07730">
    <property type="entry name" value="HisKA_3"/>
    <property type="match status" value="1"/>
</dbReference>
<organism evidence="7">
    <name type="scientific">mine drainage metagenome</name>
    <dbReference type="NCBI Taxonomy" id="410659"/>
    <lineage>
        <taxon>unclassified sequences</taxon>
        <taxon>metagenomes</taxon>
        <taxon>ecological metagenomes</taxon>
    </lineage>
</organism>
<dbReference type="CDD" id="cd16917">
    <property type="entry name" value="HATPase_UhpB-NarQ-NarX-like"/>
    <property type="match status" value="1"/>
</dbReference>
<keyword evidence="2 7" id="KW-0418">Kinase</keyword>
<dbReference type="SMART" id="SM00091">
    <property type="entry name" value="PAS"/>
    <property type="match status" value="1"/>
</dbReference>
<dbReference type="GO" id="GO:0000155">
    <property type="term" value="F:phosphorelay sensor kinase activity"/>
    <property type="evidence" value="ECO:0007669"/>
    <property type="project" value="InterPro"/>
</dbReference>
<dbReference type="CDD" id="cd00130">
    <property type="entry name" value="PAS"/>
    <property type="match status" value="1"/>
</dbReference>
<dbReference type="InterPro" id="IPR013656">
    <property type="entry name" value="PAS_4"/>
</dbReference>
<accession>A0A1J5T5Y7</accession>
<dbReference type="InterPro" id="IPR011712">
    <property type="entry name" value="Sig_transdc_His_kin_sub3_dim/P"/>
</dbReference>
<keyword evidence="7" id="KW-0378">Hydrolase</keyword>
<keyword evidence="1 7" id="KW-0808">Transferase</keyword>
<dbReference type="EMBL" id="MLJW01000007">
    <property type="protein sequence ID" value="OIR16306.1"/>
    <property type="molecule type" value="Genomic_DNA"/>
</dbReference>
<evidence type="ECO:0000259" key="4">
    <source>
        <dbReference type="PROSITE" id="PS50109"/>
    </source>
</evidence>
<dbReference type="InterPro" id="IPR000700">
    <property type="entry name" value="PAS-assoc_C"/>
</dbReference>
<reference evidence="7" key="1">
    <citation type="submission" date="2016-10" db="EMBL/GenBank/DDBJ databases">
        <title>Sequence of Gallionella enrichment culture.</title>
        <authorList>
            <person name="Poehlein A."/>
            <person name="Muehling M."/>
            <person name="Daniel R."/>
        </authorList>
    </citation>
    <scope>NUCLEOTIDE SEQUENCE</scope>
</reference>
<feature type="domain" description="Histidine kinase" evidence="4">
    <location>
        <begin position="260"/>
        <end position="348"/>
    </location>
</feature>
<dbReference type="AlphaFoldDB" id="A0A1J5T5Y7"/>
<evidence type="ECO:0000256" key="1">
    <source>
        <dbReference type="ARBA" id="ARBA00022679"/>
    </source>
</evidence>
<dbReference type="InterPro" id="IPR035965">
    <property type="entry name" value="PAS-like_dom_sf"/>
</dbReference>
<sequence length="352" mass="39775">MIDQEDQYFPSIPFRAIVEQSLAGIYVLQDEHFAYANATWAEMIGRTPEEMIGGHLREFVDPGFLDELMALYWRRINGDLKSLRFVTRLVHKDGRVILIEVHGTRMDYKGRPAIVGIGVDVTERLKRDEELIRSKAQLQELAANINRLREEQRAKFARDLHDVLGGMLTSIKMDVSRIMRRVDSPEVQEITHGLLALTQDTINTVREISEELRPSALDHIGLVAAIEKEIAVFSNRYNIATCMAPCEVTTRLSPKRNIAIYRIFQEALTNIARHADATSVFIRLEFNDDDFRMEIVDNGRGIDMESQTMTPIGLLGMSERAREIGGTLEIGSNPGGGTRLCLFAPLVHQGVQ</sequence>
<evidence type="ECO:0000313" key="7">
    <source>
        <dbReference type="EMBL" id="OIR16306.1"/>
    </source>
</evidence>
<dbReference type="NCBIfam" id="TIGR00229">
    <property type="entry name" value="sensory_box"/>
    <property type="match status" value="1"/>
</dbReference>
<protein>
    <submittedName>
        <fullName evidence="7">Signal transduction histidine-protein kinase/phosphatase DegS</fullName>
        <ecNumber evidence="7">2.7.13.3</ecNumber>
        <ecNumber evidence="7">3.1.3.-</ecNumber>
    </submittedName>
</protein>
<dbReference type="SMART" id="SM00387">
    <property type="entry name" value="HATPase_c"/>
    <property type="match status" value="1"/>
</dbReference>
<dbReference type="InterPro" id="IPR005467">
    <property type="entry name" value="His_kinase_dom"/>
</dbReference>
<dbReference type="InterPro" id="IPR003594">
    <property type="entry name" value="HATPase_dom"/>
</dbReference>
<keyword evidence="3" id="KW-0175">Coiled coil</keyword>
<evidence type="ECO:0000259" key="6">
    <source>
        <dbReference type="PROSITE" id="PS50113"/>
    </source>
</evidence>
<evidence type="ECO:0000259" key="5">
    <source>
        <dbReference type="PROSITE" id="PS50112"/>
    </source>
</evidence>
<dbReference type="PROSITE" id="PS50113">
    <property type="entry name" value="PAC"/>
    <property type="match status" value="1"/>
</dbReference>
<evidence type="ECO:0000256" key="3">
    <source>
        <dbReference type="SAM" id="Coils"/>
    </source>
</evidence>
<comment type="caution">
    <text evidence="7">The sequence shown here is derived from an EMBL/GenBank/DDBJ whole genome shotgun (WGS) entry which is preliminary data.</text>
</comment>
<dbReference type="EC" id="3.1.3.-" evidence="7"/>
<evidence type="ECO:0000256" key="2">
    <source>
        <dbReference type="ARBA" id="ARBA00022777"/>
    </source>
</evidence>
<dbReference type="SUPFAM" id="SSF55874">
    <property type="entry name" value="ATPase domain of HSP90 chaperone/DNA topoisomerase II/histidine kinase"/>
    <property type="match status" value="1"/>
</dbReference>
<dbReference type="InterPro" id="IPR001610">
    <property type="entry name" value="PAC"/>
</dbReference>
<dbReference type="InterPro" id="IPR050482">
    <property type="entry name" value="Sensor_HK_TwoCompSys"/>
</dbReference>
<dbReference type="InterPro" id="IPR000014">
    <property type="entry name" value="PAS"/>
</dbReference>
<dbReference type="Pfam" id="PF08448">
    <property type="entry name" value="PAS_4"/>
    <property type="match status" value="1"/>
</dbReference>
<proteinExistence type="predicted"/>
<dbReference type="EC" id="2.7.13.3" evidence="7"/>
<dbReference type="PANTHER" id="PTHR24421">
    <property type="entry name" value="NITRATE/NITRITE SENSOR PROTEIN NARX-RELATED"/>
    <property type="match status" value="1"/>
</dbReference>
<feature type="coiled-coil region" evidence="3">
    <location>
        <begin position="131"/>
        <end position="158"/>
    </location>
</feature>
<dbReference type="Pfam" id="PF02518">
    <property type="entry name" value="HATPase_c"/>
    <property type="match status" value="1"/>
</dbReference>
<dbReference type="SUPFAM" id="SSF55785">
    <property type="entry name" value="PYP-like sensor domain (PAS domain)"/>
    <property type="match status" value="1"/>
</dbReference>
<dbReference type="SMART" id="SM00086">
    <property type="entry name" value="PAC"/>
    <property type="match status" value="1"/>
</dbReference>
<gene>
    <name evidence="7" type="primary">degS_3</name>
    <name evidence="7" type="ORF">GALL_30270</name>
</gene>
<dbReference type="PROSITE" id="PS50112">
    <property type="entry name" value="PAS"/>
    <property type="match status" value="1"/>
</dbReference>
<dbReference type="PANTHER" id="PTHR24421:SF59">
    <property type="entry name" value="OXYGEN SENSOR HISTIDINE KINASE NREB"/>
    <property type="match status" value="1"/>
</dbReference>
<feature type="domain" description="PAC" evidence="6">
    <location>
        <begin position="83"/>
        <end position="133"/>
    </location>
</feature>
<dbReference type="GO" id="GO:0016020">
    <property type="term" value="C:membrane"/>
    <property type="evidence" value="ECO:0007669"/>
    <property type="project" value="InterPro"/>
</dbReference>
<dbReference type="Gene3D" id="3.30.565.10">
    <property type="entry name" value="Histidine kinase-like ATPase, C-terminal domain"/>
    <property type="match status" value="1"/>
</dbReference>
<name>A0A1J5T5Y7_9ZZZZ</name>
<dbReference type="GO" id="GO:0046983">
    <property type="term" value="F:protein dimerization activity"/>
    <property type="evidence" value="ECO:0007669"/>
    <property type="project" value="InterPro"/>
</dbReference>
<feature type="domain" description="PAS" evidence="5">
    <location>
        <begin position="33"/>
        <end position="79"/>
    </location>
</feature>
<dbReference type="GO" id="GO:0016787">
    <property type="term" value="F:hydrolase activity"/>
    <property type="evidence" value="ECO:0007669"/>
    <property type="project" value="UniProtKB-KW"/>
</dbReference>
<dbReference type="InterPro" id="IPR036890">
    <property type="entry name" value="HATPase_C_sf"/>
</dbReference>